<feature type="region of interest" description="Disordered" evidence="2">
    <location>
        <begin position="229"/>
        <end position="267"/>
    </location>
</feature>
<evidence type="ECO:0000313" key="4">
    <source>
        <dbReference type="Proteomes" id="UP000002941"/>
    </source>
</evidence>
<dbReference type="EMBL" id="AKFT01000203">
    <property type="protein sequence ID" value="EJF37666.1"/>
    <property type="molecule type" value="Genomic_DNA"/>
</dbReference>
<evidence type="ECO:0000313" key="3">
    <source>
        <dbReference type="EMBL" id="EJF37666.1"/>
    </source>
</evidence>
<dbReference type="InterPro" id="IPR003765">
    <property type="entry name" value="NO3_reductase_chaperone_NarJ"/>
</dbReference>
<dbReference type="Proteomes" id="UP000002941">
    <property type="component" value="Unassembled WGS sequence"/>
</dbReference>
<dbReference type="Gene3D" id="1.10.3480.10">
    <property type="entry name" value="TorD-like"/>
    <property type="match status" value="1"/>
</dbReference>
<dbReference type="GO" id="GO:0016530">
    <property type="term" value="F:metallochaperone activity"/>
    <property type="evidence" value="ECO:0007669"/>
    <property type="project" value="TreeGrafter"/>
</dbReference>
<dbReference type="GO" id="GO:0042128">
    <property type="term" value="P:nitrate assimilation"/>
    <property type="evidence" value="ECO:0007669"/>
    <property type="project" value="UniProtKB-KW"/>
</dbReference>
<dbReference type="InterPro" id="IPR020945">
    <property type="entry name" value="DMSO/NO3_reduct_chaperone"/>
</dbReference>
<comment type="caution">
    <text evidence="3">The sequence shown here is derived from an EMBL/GenBank/DDBJ whole genome shotgun (WGS) entry which is preliminary data.</text>
</comment>
<sequence length="267" mass="27998">MAAPERVALTAPQRATVHMAASLLLDYPAEDALQARLEAVEAALTGPDAPPAAVAAPVEDFMATARSWGARVLAEHYVETFDRRRRCCLYLTYYAVGDTRHRGAALLAFKQALAAAGYEMAADELPDYLPVVLELSARSGDEIAQTLLSSHREGIEVLRSALVDAGSPYARLVEAISMTLPEIDAATADRVRALVAAGPPTETVGVTDMLPFPSTPISPLGPINTAATVAGGPIDPAGPAEVAGISPSAQTTSRPEPYRAASQEPRS</sequence>
<dbReference type="GO" id="GO:0051082">
    <property type="term" value="F:unfolded protein binding"/>
    <property type="evidence" value="ECO:0007669"/>
    <property type="project" value="InterPro"/>
</dbReference>
<dbReference type="Pfam" id="PF02613">
    <property type="entry name" value="Nitrate_red_del"/>
    <property type="match status" value="1"/>
</dbReference>
<dbReference type="InterPro" id="IPR036411">
    <property type="entry name" value="TorD-like_sf"/>
</dbReference>
<keyword evidence="1" id="KW-0534">Nitrate assimilation</keyword>
<accession>J0WML2</accession>
<protein>
    <submittedName>
        <fullName evidence="3">Nitrate reductase molybdenum cofactor assembly chaperone</fullName>
    </submittedName>
</protein>
<gene>
    <name evidence="3" type="primary">narJ</name>
    <name evidence="3" type="ORF">HMPREF1318_1518</name>
</gene>
<dbReference type="AlphaFoldDB" id="J0WML2"/>
<reference evidence="3 4" key="1">
    <citation type="submission" date="2012-05" db="EMBL/GenBank/DDBJ databases">
        <authorList>
            <person name="Harkins D.M."/>
            <person name="Madupu R."/>
            <person name="Durkin A.S."/>
            <person name="Torralba M."/>
            <person name="Methe B."/>
            <person name="Sutton G.G."/>
            <person name="Nelson K.E."/>
        </authorList>
    </citation>
    <scope>NUCLEOTIDE SEQUENCE [LARGE SCALE GENOMIC DNA]</scope>
    <source>
        <strain evidence="3 4">F0489</strain>
    </source>
</reference>
<dbReference type="GO" id="GO:0051131">
    <property type="term" value="P:chaperone-mediated protein complex assembly"/>
    <property type="evidence" value="ECO:0007669"/>
    <property type="project" value="InterPro"/>
</dbReference>
<dbReference type="RefSeq" id="WP_008733382.1">
    <property type="nucleotide sequence ID" value="NZ_AKFT01000203.1"/>
</dbReference>
<keyword evidence="4" id="KW-1185">Reference proteome</keyword>
<dbReference type="SUPFAM" id="SSF89155">
    <property type="entry name" value="TorD-like"/>
    <property type="match status" value="1"/>
</dbReference>
<dbReference type="eggNOG" id="COG2180">
    <property type="taxonomic scope" value="Bacteria"/>
</dbReference>
<name>J0WML2_9ACTO</name>
<organism evidence="3 4">
    <name type="scientific">Actinomyces massiliensis F0489</name>
    <dbReference type="NCBI Taxonomy" id="1125718"/>
    <lineage>
        <taxon>Bacteria</taxon>
        <taxon>Bacillati</taxon>
        <taxon>Actinomycetota</taxon>
        <taxon>Actinomycetes</taxon>
        <taxon>Actinomycetales</taxon>
        <taxon>Actinomycetaceae</taxon>
        <taxon>Actinomyces</taxon>
    </lineage>
</organism>
<proteinExistence type="predicted"/>
<evidence type="ECO:0000256" key="1">
    <source>
        <dbReference type="ARBA" id="ARBA00023063"/>
    </source>
</evidence>
<dbReference type="NCBIfam" id="TIGR00684">
    <property type="entry name" value="narJ"/>
    <property type="match status" value="1"/>
</dbReference>
<dbReference type="PANTHER" id="PTHR43680">
    <property type="entry name" value="NITRATE REDUCTASE MOLYBDENUM COFACTOR ASSEMBLY CHAPERONE"/>
    <property type="match status" value="1"/>
</dbReference>
<evidence type="ECO:0000256" key="2">
    <source>
        <dbReference type="SAM" id="MobiDB-lite"/>
    </source>
</evidence>
<dbReference type="PATRIC" id="fig|1125718.3.peg.2580"/>
<dbReference type="PANTHER" id="PTHR43680:SF2">
    <property type="entry name" value="NITRATE REDUCTASE MOLYBDENUM COFACTOR ASSEMBLY CHAPERONE NARJ"/>
    <property type="match status" value="1"/>
</dbReference>